<name>A0A1D3TND8_9FIRM</name>
<dbReference type="EMBL" id="FMKA01000001">
    <property type="protein sequence ID" value="SCP94831.1"/>
    <property type="molecule type" value="Genomic_DNA"/>
</dbReference>
<dbReference type="SUPFAM" id="SSF52540">
    <property type="entry name" value="P-loop containing nucleoside triphosphate hydrolases"/>
    <property type="match status" value="1"/>
</dbReference>
<organism evidence="1 2">
    <name type="scientific">Anaerobium acetethylicum</name>
    <dbReference type="NCBI Taxonomy" id="1619234"/>
    <lineage>
        <taxon>Bacteria</taxon>
        <taxon>Bacillati</taxon>
        <taxon>Bacillota</taxon>
        <taxon>Clostridia</taxon>
        <taxon>Lachnospirales</taxon>
        <taxon>Lachnospiraceae</taxon>
        <taxon>Anaerobium</taxon>
    </lineage>
</organism>
<dbReference type="STRING" id="1619234.SAMN05421730_100181"/>
<reference evidence="1 2" key="1">
    <citation type="submission" date="2016-09" db="EMBL/GenBank/DDBJ databases">
        <authorList>
            <person name="Capua I."/>
            <person name="De Benedictis P."/>
            <person name="Joannis T."/>
            <person name="Lombin L.H."/>
            <person name="Cattoli G."/>
        </authorList>
    </citation>
    <scope>NUCLEOTIDE SEQUENCE [LARGE SCALE GENOMIC DNA]</scope>
    <source>
        <strain evidence="1 2">GluBS11</strain>
    </source>
</reference>
<dbReference type="RefSeq" id="WP_091228546.1">
    <property type="nucleotide sequence ID" value="NZ_FMKA01000001.1"/>
</dbReference>
<dbReference type="Gene3D" id="3.40.50.300">
    <property type="entry name" value="P-loop containing nucleotide triphosphate hydrolases"/>
    <property type="match status" value="1"/>
</dbReference>
<evidence type="ECO:0000313" key="1">
    <source>
        <dbReference type="EMBL" id="SCP94831.1"/>
    </source>
</evidence>
<protein>
    <submittedName>
        <fullName evidence="1">AAA domain-containing protein</fullName>
    </submittedName>
</protein>
<dbReference type="Pfam" id="PF13671">
    <property type="entry name" value="AAA_33"/>
    <property type="match status" value="1"/>
</dbReference>
<dbReference type="Proteomes" id="UP000199315">
    <property type="component" value="Unassembled WGS sequence"/>
</dbReference>
<gene>
    <name evidence="1" type="ORF">SAMN05421730_100181</name>
</gene>
<evidence type="ECO:0000313" key="2">
    <source>
        <dbReference type="Proteomes" id="UP000199315"/>
    </source>
</evidence>
<keyword evidence="2" id="KW-1185">Reference proteome</keyword>
<sequence length="202" mass="23467">MKKLILVTSPPGCGKTYVSKQLAKALKHVVYLDKDTLIPLSKQIFAAAGEEYNRSSPFFEEYIRDYEYETIVDLALEALEYDDIVLINAPFREEIRDETYIQNLKNRLKEKNASLVVIWVETTIEVSKQRMIARNSDRDTWKLANWDEYIARENFDIPVTLDDPAVIDDLLIFKNSSDEEFNESLRRIVDILEETTYSADPS</sequence>
<accession>A0A1D3TND8</accession>
<dbReference type="AlphaFoldDB" id="A0A1D3TND8"/>
<dbReference type="OrthoDB" id="198115at2"/>
<proteinExistence type="predicted"/>
<dbReference type="InterPro" id="IPR027417">
    <property type="entry name" value="P-loop_NTPase"/>
</dbReference>